<sequence>MRNPQHPGGLRAPVLDYPCDSRGLSTGKAHAVAHPEPSGHHGCTGLQRDKAAMTMLQRAWFKRRPHRMPLLTLGLVGMVTAPVSNTARAEQLTARLQADAPIQTAQEPATSAGPAPEAQAPAPSHQEAKPQVMRLTLEEAIARALKANPQVAQAKGSVTNAEAAELSAVGAYIPSLSASASGSLASSERIEPVTGAVVTGSNDTYSAGLAASWNVFTGGQRSATRKQTRAQSGAAQAQLTAQRATAVLSVERAFYEVLRATGLEEVANARIERARQNEDAAERRLAVGSATRSDLLRAQLDRTTAREALRTAETQRTSAALALGRLVGEDGPVEASPDANITPKPLTLTDAALISELEANAPDVLAAASTLGASQAGVSVAKATYLPSVRLSAGYDWFNQDPSFNGGRTSWSVRLGVSYPIFDGFLREERVQRARTQEVVSQAQLADTRRAVRSGAGQALAQLRLAEDRITFSVQSVEVAREDLKVQQERYRLGATTILELLTSQESLVQAEINLVSSRFDYRIARAELEALAGRPL</sequence>
<dbReference type="Pfam" id="PF02321">
    <property type="entry name" value="OEP"/>
    <property type="match status" value="2"/>
</dbReference>
<feature type="compositionally biased region" description="Low complexity" evidence="8">
    <location>
        <begin position="111"/>
        <end position="125"/>
    </location>
</feature>
<keyword evidence="7" id="KW-0998">Cell outer membrane</keyword>
<protein>
    <submittedName>
        <fullName evidence="9">TolC family protein</fullName>
    </submittedName>
</protein>
<dbReference type="Gene3D" id="1.20.1600.10">
    <property type="entry name" value="Outer membrane efflux proteins (OEP)"/>
    <property type="match status" value="1"/>
</dbReference>
<evidence type="ECO:0000256" key="3">
    <source>
        <dbReference type="ARBA" id="ARBA00022448"/>
    </source>
</evidence>
<keyword evidence="5" id="KW-0812">Transmembrane</keyword>
<evidence type="ECO:0000313" key="9">
    <source>
        <dbReference type="EMBL" id="QSQ15955.1"/>
    </source>
</evidence>
<keyword evidence="10" id="KW-1185">Reference proteome</keyword>
<comment type="similarity">
    <text evidence="2">Belongs to the outer membrane factor (OMF) (TC 1.B.17) family.</text>
</comment>
<proteinExistence type="inferred from homology"/>
<accession>A0ABX7NEC4</accession>
<dbReference type="PIRSF" id="PIRSF001892">
    <property type="entry name" value="CyaE"/>
    <property type="match status" value="1"/>
</dbReference>
<evidence type="ECO:0000256" key="1">
    <source>
        <dbReference type="ARBA" id="ARBA00004442"/>
    </source>
</evidence>
<evidence type="ECO:0000256" key="4">
    <source>
        <dbReference type="ARBA" id="ARBA00022452"/>
    </source>
</evidence>
<name>A0ABX7NEC4_9BACT</name>
<evidence type="ECO:0000313" key="10">
    <source>
        <dbReference type="Proteomes" id="UP000663090"/>
    </source>
</evidence>
<keyword evidence="6" id="KW-0472">Membrane</keyword>
<evidence type="ECO:0000256" key="6">
    <source>
        <dbReference type="ARBA" id="ARBA00023136"/>
    </source>
</evidence>
<reference evidence="9 10" key="1">
    <citation type="submission" date="2021-02" db="EMBL/GenBank/DDBJ databases">
        <title>De Novo genome assembly of isolated myxobacteria.</title>
        <authorList>
            <person name="Stevens D.C."/>
        </authorList>
    </citation>
    <scope>NUCLEOTIDE SEQUENCE [LARGE SCALE GENOMIC DNA]</scope>
    <source>
        <strain evidence="9 10">SCHIC003</strain>
    </source>
</reference>
<evidence type="ECO:0000256" key="8">
    <source>
        <dbReference type="SAM" id="MobiDB-lite"/>
    </source>
</evidence>
<dbReference type="PANTHER" id="PTHR30026:SF20">
    <property type="entry name" value="OUTER MEMBRANE PROTEIN TOLC"/>
    <property type="match status" value="1"/>
</dbReference>
<feature type="region of interest" description="Disordered" evidence="8">
    <location>
        <begin position="25"/>
        <end position="44"/>
    </location>
</feature>
<feature type="region of interest" description="Disordered" evidence="8">
    <location>
        <begin position="105"/>
        <end position="129"/>
    </location>
</feature>
<keyword evidence="3" id="KW-0813">Transport</keyword>
<gene>
    <name evidence="9" type="ORF">JY572_07860</name>
</gene>
<dbReference type="EMBL" id="CP071091">
    <property type="protein sequence ID" value="QSQ15955.1"/>
    <property type="molecule type" value="Genomic_DNA"/>
</dbReference>
<comment type="subcellular location">
    <subcellularLocation>
        <location evidence="1">Cell outer membrane</location>
    </subcellularLocation>
</comment>
<dbReference type="Proteomes" id="UP000663090">
    <property type="component" value="Chromosome"/>
</dbReference>
<dbReference type="InterPro" id="IPR003423">
    <property type="entry name" value="OMP_efflux"/>
</dbReference>
<keyword evidence="4" id="KW-1134">Transmembrane beta strand</keyword>
<dbReference type="SUPFAM" id="SSF56954">
    <property type="entry name" value="Outer membrane efflux proteins (OEP)"/>
    <property type="match status" value="1"/>
</dbReference>
<evidence type="ECO:0000256" key="2">
    <source>
        <dbReference type="ARBA" id="ARBA00007613"/>
    </source>
</evidence>
<dbReference type="PANTHER" id="PTHR30026">
    <property type="entry name" value="OUTER MEMBRANE PROTEIN TOLC"/>
    <property type="match status" value="1"/>
</dbReference>
<dbReference type="InterPro" id="IPR028351">
    <property type="entry name" value="CyaE"/>
</dbReference>
<dbReference type="InterPro" id="IPR051906">
    <property type="entry name" value="TolC-like"/>
</dbReference>
<evidence type="ECO:0000256" key="5">
    <source>
        <dbReference type="ARBA" id="ARBA00022692"/>
    </source>
</evidence>
<organism evidence="9 10">
    <name type="scientific">Myxococcus landrumensis</name>
    <dbReference type="NCBI Taxonomy" id="2813577"/>
    <lineage>
        <taxon>Bacteria</taxon>
        <taxon>Pseudomonadati</taxon>
        <taxon>Myxococcota</taxon>
        <taxon>Myxococcia</taxon>
        <taxon>Myxococcales</taxon>
        <taxon>Cystobacterineae</taxon>
        <taxon>Myxococcaceae</taxon>
        <taxon>Myxococcus</taxon>
    </lineage>
</organism>
<evidence type="ECO:0000256" key="7">
    <source>
        <dbReference type="ARBA" id="ARBA00023237"/>
    </source>
</evidence>